<evidence type="ECO:0000313" key="1">
    <source>
        <dbReference type="EMBL" id="CAG8734730.1"/>
    </source>
</evidence>
<organism evidence="1 2">
    <name type="scientific">Dentiscutata heterogama</name>
    <dbReference type="NCBI Taxonomy" id="1316150"/>
    <lineage>
        <taxon>Eukaryota</taxon>
        <taxon>Fungi</taxon>
        <taxon>Fungi incertae sedis</taxon>
        <taxon>Mucoromycota</taxon>
        <taxon>Glomeromycotina</taxon>
        <taxon>Glomeromycetes</taxon>
        <taxon>Diversisporales</taxon>
        <taxon>Gigasporaceae</taxon>
        <taxon>Dentiscutata</taxon>
    </lineage>
</organism>
<gene>
    <name evidence="1" type="ORF">DHETER_LOCUS13664</name>
</gene>
<reference evidence="1" key="1">
    <citation type="submission" date="2021-06" db="EMBL/GenBank/DDBJ databases">
        <authorList>
            <person name="Kallberg Y."/>
            <person name="Tangrot J."/>
            <person name="Rosling A."/>
        </authorList>
    </citation>
    <scope>NUCLEOTIDE SEQUENCE</scope>
    <source>
        <strain evidence="1">IL203A</strain>
    </source>
</reference>
<name>A0ACA9Q2E4_9GLOM</name>
<evidence type="ECO:0000313" key="2">
    <source>
        <dbReference type="Proteomes" id="UP000789702"/>
    </source>
</evidence>
<accession>A0ACA9Q2E4</accession>
<keyword evidence="2" id="KW-1185">Reference proteome</keyword>
<dbReference type="Proteomes" id="UP000789702">
    <property type="component" value="Unassembled WGS sequence"/>
</dbReference>
<dbReference type="EMBL" id="CAJVPU010038380">
    <property type="protein sequence ID" value="CAG8734730.1"/>
    <property type="molecule type" value="Genomic_DNA"/>
</dbReference>
<sequence length="40" mass="4517">FALPFTIISELEWFTIPTIFLVAFILFGILAVGSEIENPF</sequence>
<protein>
    <submittedName>
        <fullName evidence="1">6404_t:CDS:1</fullName>
    </submittedName>
</protein>
<feature type="non-terminal residue" evidence="1">
    <location>
        <position position="40"/>
    </location>
</feature>
<proteinExistence type="predicted"/>
<feature type="non-terminal residue" evidence="1">
    <location>
        <position position="1"/>
    </location>
</feature>
<comment type="caution">
    <text evidence="1">The sequence shown here is derived from an EMBL/GenBank/DDBJ whole genome shotgun (WGS) entry which is preliminary data.</text>
</comment>